<dbReference type="EMBL" id="DMAI01000126">
    <property type="protein sequence ID" value="HAE47381.1"/>
    <property type="molecule type" value="Genomic_DNA"/>
</dbReference>
<accession>A0A3B9IHM9</accession>
<dbReference type="InterPro" id="IPR052907">
    <property type="entry name" value="Beta-lactamase/esterase"/>
</dbReference>
<dbReference type="Proteomes" id="UP000257706">
    <property type="component" value="Unassembled WGS sequence"/>
</dbReference>
<dbReference type="InterPro" id="IPR001466">
    <property type="entry name" value="Beta-lactam-related"/>
</dbReference>
<evidence type="ECO:0000313" key="2">
    <source>
        <dbReference type="EMBL" id="HAE47381.1"/>
    </source>
</evidence>
<dbReference type="PANTHER" id="PTHR43319">
    <property type="entry name" value="BETA-LACTAMASE-RELATED"/>
    <property type="match status" value="1"/>
</dbReference>
<reference evidence="2 3" key="1">
    <citation type="journal article" date="2018" name="Nat. Biotechnol.">
        <title>A standardized bacterial taxonomy based on genome phylogeny substantially revises the tree of life.</title>
        <authorList>
            <person name="Parks D.H."/>
            <person name="Chuvochina M."/>
            <person name="Waite D.W."/>
            <person name="Rinke C."/>
            <person name="Skarshewski A."/>
            <person name="Chaumeil P.A."/>
            <person name="Hugenholtz P."/>
        </authorList>
    </citation>
    <scope>NUCLEOTIDE SEQUENCE [LARGE SCALE GENOMIC DNA]</scope>
    <source>
        <strain evidence="2">UBA8739</strain>
    </source>
</reference>
<dbReference type="GO" id="GO:0016787">
    <property type="term" value="F:hydrolase activity"/>
    <property type="evidence" value="ECO:0007669"/>
    <property type="project" value="UniProtKB-KW"/>
</dbReference>
<feature type="domain" description="Beta-lactamase-related" evidence="1">
    <location>
        <begin position="41"/>
        <end position="400"/>
    </location>
</feature>
<comment type="caution">
    <text evidence="2">The sequence shown here is derived from an EMBL/GenBank/DDBJ whole genome shotgun (WGS) entry which is preliminary data.</text>
</comment>
<evidence type="ECO:0000259" key="1">
    <source>
        <dbReference type="Pfam" id="PF00144"/>
    </source>
</evidence>
<dbReference type="SUPFAM" id="SSF56601">
    <property type="entry name" value="beta-lactamase/transpeptidase-like"/>
    <property type="match status" value="1"/>
</dbReference>
<dbReference type="AlphaFoldDB" id="A0A3B9IHM9"/>
<dbReference type="PANTHER" id="PTHR43319:SF3">
    <property type="entry name" value="BETA-LACTAMASE-RELATED DOMAIN-CONTAINING PROTEIN"/>
    <property type="match status" value="1"/>
</dbReference>
<keyword evidence="2" id="KW-0378">Hydrolase</keyword>
<evidence type="ECO:0000313" key="3">
    <source>
        <dbReference type="Proteomes" id="UP000257706"/>
    </source>
</evidence>
<name>A0A3B9IHM9_9PROT</name>
<organism evidence="2 3">
    <name type="scientific">Tistrella mobilis</name>
    <dbReference type="NCBI Taxonomy" id="171437"/>
    <lineage>
        <taxon>Bacteria</taxon>
        <taxon>Pseudomonadati</taxon>
        <taxon>Pseudomonadota</taxon>
        <taxon>Alphaproteobacteria</taxon>
        <taxon>Geminicoccales</taxon>
        <taxon>Geminicoccaceae</taxon>
        <taxon>Tistrella</taxon>
    </lineage>
</organism>
<dbReference type="Pfam" id="PF00144">
    <property type="entry name" value="Beta-lactamase"/>
    <property type="match status" value="1"/>
</dbReference>
<sequence length="427" mass="44687">MTAPLHPDAAAWTATVDSAEHGTLQIAGRCHPAYEAVARAFAANFAQRDEVGASVALVQDGRLVVDLWGGLAVRAGGDSPARAWAEDTVSVIFSATKGATAIALHLAAARGLLDLDQKVVEIWPEFAGRAPDPGPKRDATVRMILDHSIGLPVLTAPLKADCVTDYPYMIARIEEEAPLWQPGTRTGYHPITMGFMAAEVLRRVDGRSLGRFFAEEIAGPLGLDFWIGLPESVEPRVAPVIVRRAQRGADLTPFLAAAKQPGTIQHLFVFNNGTYSSRGANTREGHAAEIGAAGGITNARALASLYAATLPGATLGFDADTVAGFAEASSATQIDATLLQPTRFGPGFMLRMDNRRRPQPADSVIIGHRAYGHVGAGGSIGFADPDRGLAFGYTMTKLGAGLLLNARGQALVDAGAAVAGGTQLDAP</sequence>
<protein>
    <submittedName>
        <fullName evidence="2">EstA family serine hydrolase</fullName>
    </submittedName>
</protein>
<gene>
    <name evidence="2" type="ORF">DCK97_08170</name>
</gene>
<dbReference type="InterPro" id="IPR012338">
    <property type="entry name" value="Beta-lactam/transpept-like"/>
</dbReference>
<proteinExistence type="predicted"/>
<dbReference type="Gene3D" id="3.40.710.10">
    <property type="entry name" value="DD-peptidase/beta-lactamase superfamily"/>
    <property type="match status" value="1"/>
</dbReference>